<evidence type="ECO:0008006" key="4">
    <source>
        <dbReference type="Google" id="ProtNLM"/>
    </source>
</evidence>
<reference evidence="2" key="1">
    <citation type="submission" date="2022-01" db="EMBL/GenBank/DDBJ databases">
        <title>Colwellia maritima, isolated from seawater.</title>
        <authorList>
            <person name="Kristyanto S."/>
            <person name="Jung J."/>
            <person name="Jeon C.O."/>
        </authorList>
    </citation>
    <scope>NUCLEOTIDE SEQUENCE</scope>
    <source>
        <strain evidence="2">MSW7</strain>
    </source>
</reference>
<accession>A0ABS9WXZ8</accession>
<evidence type="ECO:0000313" key="2">
    <source>
        <dbReference type="EMBL" id="MCI2282833.1"/>
    </source>
</evidence>
<dbReference type="Proteomes" id="UP001139646">
    <property type="component" value="Unassembled WGS sequence"/>
</dbReference>
<feature type="chain" id="PRO_5046505639" description="MSHA biogenesis protein MshK" evidence="1">
    <location>
        <begin position="22"/>
        <end position="110"/>
    </location>
</feature>
<feature type="signal peptide" evidence="1">
    <location>
        <begin position="1"/>
        <end position="21"/>
    </location>
</feature>
<evidence type="ECO:0000256" key="1">
    <source>
        <dbReference type="SAM" id="SignalP"/>
    </source>
</evidence>
<dbReference type="RefSeq" id="WP_242283848.1">
    <property type="nucleotide sequence ID" value="NZ_JAKKSL010000001.1"/>
</dbReference>
<protein>
    <recommendedName>
        <fullName evidence="4">MSHA biogenesis protein MshK</fullName>
    </recommendedName>
</protein>
<keyword evidence="1" id="KW-0732">Signal</keyword>
<comment type="caution">
    <text evidence="2">The sequence shown here is derived from an EMBL/GenBank/DDBJ whole genome shotgun (WGS) entry which is preliminary data.</text>
</comment>
<sequence>MFKLCYAFLFSMLIMPHQVFSAKVDPTRPFGHKGLTTITPEGKALLLESIISGDGVKTVVVSGNILKMHDYIGEYQLIEVKTQSVVLRSESDQVELTLFKDNLIKVSITK</sequence>
<gene>
    <name evidence="2" type="ORF">L3081_04710</name>
</gene>
<dbReference type="EMBL" id="JAKKSL010000001">
    <property type="protein sequence ID" value="MCI2282833.1"/>
    <property type="molecule type" value="Genomic_DNA"/>
</dbReference>
<organism evidence="2 3">
    <name type="scientific">Colwellia maritima</name>
    <dbReference type="NCBI Taxonomy" id="2912588"/>
    <lineage>
        <taxon>Bacteria</taxon>
        <taxon>Pseudomonadati</taxon>
        <taxon>Pseudomonadota</taxon>
        <taxon>Gammaproteobacteria</taxon>
        <taxon>Alteromonadales</taxon>
        <taxon>Colwelliaceae</taxon>
        <taxon>Colwellia</taxon>
    </lineage>
</organism>
<name>A0ABS9WXZ8_9GAMM</name>
<proteinExistence type="predicted"/>
<evidence type="ECO:0000313" key="3">
    <source>
        <dbReference type="Proteomes" id="UP001139646"/>
    </source>
</evidence>
<keyword evidence="3" id="KW-1185">Reference proteome</keyword>